<evidence type="ECO:0000256" key="7">
    <source>
        <dbReference type="SAM" id="Phobius"/>
    </source>
</evidence>
<organism evidence="11">
    <name type="scientific">Salpingoeca rosetta (strain ATCC 50818 / BSB-021)</name>
    <dbReference type="NCBI Taxonomy" id="946362"/>
    <lineage>
        <taxon>Eukaryota</taxon>
        <taxon>Choanoflagellata</taxon>
        <taxon>Craspedida</taxon>
        <taxon>Salpingoecidae</taxon>
        <taxon>Salpingoeca</taxon>
    </lineage>
</organism>
<dbReference type="InterPro" id="IPR035892">
    <property type="entry name" value="C2_domain_sf"/>
</dbReference>
<dbReference type="PROSITE" id="PS51847">
    <property type="entry name" value="SMP"/>
    <property type="match status" value="1"/>
</dbReference>
<dbReference type="CDD" id="cd00030">
    <property type="entry name" value="C2"/>
    <property type="match status" value="1"/>
</dbReference>
<dbReference type="GO" id="GO:0051560">
    <property type="term" value="P:mitochondrial calcium ion homeostasis"/>
    <property type="evidence" value="ECO:0007669"/>
    <property type="project" value="InterPro"/>
</dbReference>
<evidence type="ECO:0000256" key="3">
    <source>
        <dbReference type="ARBA" id="ARBA00023055"/>
    </source>
</evidence>
<dbReference type="InterPro" id="IPR000008">
    <property type="entry name" value="C2_dom"/>
</dbReference>
<keyword evidence="7" id="KW-0812">Transmembrane</keyword>
<dbReference type="GO" id="GO:0005739">
    <property type="term" value="C:mitochondrion"/>
    <property type="evidence" value="ECO:0007669"/>
    <property type="project" value="GOC"/>
</dbReference>
<dbReference type="eggNOG" id="KOG3532">
    <property type="taxonomic scope" value="Eukaryota"/>
</dbReference>
<dbReference type="InterPro" id="IPR039275">
    <property type="entry name" value="PDZD8"/>
</dbReference>
<feature type="compositionally biased region" description="Acidic residues" evidence="6">
    <location>
        <begin position="576"/>
        <end position="585"/>
    </location>
</feature>
<feature type="domain" description="PDZ" evidence="8">
    <location>
        <begin position="346"/>
        <end position="422"/>
    </location>
</feature>
<dbReference type="Pfam" id="PF17820">
    <property type="entry name" value="PDZ_6"/>
    <property type="match status" value="1"/>
</dbReference>
<gene>
    <name evidence="10" type="ORF">PTSG_12208</name>
</gene>
<keyword evidence="7" id="KW-1133">Transmembrane helix</keyword>
<dbReference type="InParanoid" id="F2U9K0"/>
<evidence type="ECO:0000259" key="8">
    <source>
        <dbReference type="PROSITE" id="PS50106"/>
    </source>
</evidence>
<evidence type="ECO:0000256" key="1">
    <source>
        <dbReference type="ARBA" id="ARBA00004370"/>
    </source>
</evidence>
<name>F2U9K0_SALR5</name>
<dbReference type="GO" id="GO:0016020">
    <property type="term" value="C:membrane"/>
    <property type="evidence" value="ECO:0007669"/>
    <property type="project" value="UniProtKB-SubCell"/>
</dbReference>
<evidence type="ECO:0000259" key="9">
    <source>
        <dbReference type="PROSITE" id="PS51847"/>
    </source>
</evidence>
<dbReference type="PROSITE" id="PS50106">
    <property type="entry name" value="PDZ"/>
    <property type="match status" value="1"/>
</dbReference>
<keyword evidence="2" id="KW-0813">Transport</keyword>
<dbReference type="SUPFAM" id="SSF49562">
    <property type="entry name" value="C2 domain (Calcium/lipid-binding domain, CaLB)"/>
    <property type="match status" value="1"/>
</dbReference>
<dbReference type="InterPro" id="IPR058801">
    <property type="entry name" value="PDZD8_N"/>
</dbReference>
<evidence type="ECO:0000256" key="5">
    <source>
        <dbReference type="ARBA" id="ARBA00023136"/>
    </source>
</evidence>
<dbReference type="RefSeq" id="XP_004994058.1">
    <property type="nucleotide sequence ID" value="XM_004994001.1"/>
</dbReference>
<dbReference type="EMBL" id="GL832965">
    <property type="protein sequence ID" value="EGD73027.1"/>
    <property type="molecule type" value="Genomic_DNA"/>
</dbReference>
<comment type="subcellular location">
    <subcellularLocation>
        <location evidence="1">Membrane</location>
    </subcellularLocation>
</comment>
<dbReference type="Gene3D" id="2.30.42.10">
    <property type="match status" value="1"/>
</dbReference>
<evidence type="ECO:0000313" key="10">
    <source>
        <dbReference type="EMBL" id="EGD73027.1"/>
    </source>
</evidence>
<feature type="region of interest" description="Disordered" evidence="6">
    <location>
        <begin position="422"/>
        <end position="446"/>
    </location>
</feature>
<dbReference type="InterPro" id="IPR001478">
    <property type="entry name" value="PDZ"/>
</dbReference>
<dbReference type="SMART" id="SM00228">
    <property type="entry name" value="PDZ"/>
    <property type="match status" value="1"/>
</dbReference>
<feature type="transmembrane region" description="Helical" evidence="7">
    <location>
        <begin position="6"/>
        <end position="27"/>
    </location>
</feature>
<dbReference type="InterPro" id="IPR036034">
    <property type="entry name" value="PDZ_sf"/>
</dbReference>
<keyword evidence="11" id="KW-1185">Reference proteome</keyword>
<feature type="region of interest" description="Disordered" evidence="6">
    <location>
        <begin position="538"/>
        <end position="644"/>
    </location>
</feature>
<dbReference type="OrthoDB" id="10004596at2759"/>
<feature type="domain" description="SMP-LTD" evidence="9">
    <location>
        <begin position="72"/>
        <end position="264"/>
    </location>
</feature>
<reference evidence="10" key="1">
    <citation type="submission" date="2009-08" db="EMBL/GenBank/DDBJ databases">
        <title>Annotation of Salpingoeca rosetta.</title>
        <authorList>
            <consortium name="The Broad Institute Genome Sequencing Platform"/>
            <person name="Russ C."/>
            <person name="Cuomo C."/>
            <person name="Burger G."/>
            <person name="Gray M.W."/>
            <person name="Holland P.W.H."/>
            <person name="King N."/>
            <person name="Lang F.B.F."/>
            <person name="Roger A.J."/>
            <person name="Ruiz-Trillo I."/>
            <person name="Young S.K."/>
            <person name="Zeng Q."/>
            <person name="Gargeya S."/>
            <person name="Alvarado L."/>
            <person name="Berlin A."/>
            <person name="Chapman S.B."/>
            <person name="Chen Z."/>
            <person name="Freedman E."/>
            <person name="Gellesch M."/>
            <person name="Goldberg J."/>
            <person name="Griggs A."/>
            <person name="Gujja S."/>
            <person name="Heilman E."/>
            <person name="Heiman D."/>
            <person name="Howarth C."/>
            <person name="Mehta T."/>
            <person name="Neiman D."/>
            <person name="Pearson M."/>
            <person name="Roberts A."/>
            <person name="Saif S."/>
            <person name="Shea T."/>
            <person name="Shenoy N."/>
            <person name="Sisk P."/>
            <person name="Stolte C."/>
            <person name="Sykes S."/>
            <person name="White J."/>
            <person name="Yandava C."/>
            <person name="Haas B."/>
            <person name="Nusbaum C."/>
            <person name="Birren B."/>
        </authorList>
    </citation>
    <scope>NUCLEOTIDE SEQUENCE [LARGE SCALE GENOMIC DNA]</scope>
    <source>
        <strain evidence="10">ATCC 50818</strain>
    </source>
</reference>
<evidence type="ECO:0000256" key="4">
    <source>
        <dbReference type="ARBA" id="ARBA00023121"/>
    </source>
</evidence>
<dbReference type="AlphaFoldDB" id="F2U9K0"/>
<dbReference type="CDD" id="cd21674">
    <property type="entry name" value="SMP_PDZD8"/>
    <property type="match status" value="1"/>
</dbReference>
<dbReference type="Proteomes" id="UP000007799">
    <property type="component" value="Unassembled WGS sequence"/>
</dbReference>
<dbReference type="SUPFAM" id="SSF50156">
    <property type="entry name" value="PDZ domain-like"/>
    <property type="match status" value="1"/>
</dbReference>
<dbReference type="STRING" id="946362.F2U9K0"/>
<dbReference type="GO" id="GO:1990456">
    <property type="term" value="P:mitochondrion-endoplasmic reticulum membrane tethering"/>
    <property type="evidence" value="ECO:0007669"/>
    <property type="project" value="InterPro"/>
</dbReference>
<dbReference type="InterPro" id="IPR041489">
    <property type="entry name" value="PDZ_6"/>
</dbReference>
<keyword evidence="5 7" id="KW-0472">Membrane</keyword>
<dbReference type="PANTHER" id="PTHR21519">
    <property type="entry name" value="PDZ DOMAIN-CONTAINING PROTEIN 8"/>
    <property type="match status" value="1"/>
</dbReference>
<evidence type="ECO:0008006" key="12">
    <source>
        <dbReference type="Google" id="ProtNLM"/>
    </source>
</evidence>
<evidence type="ECO:0000313" key="11">
    <source>
        <dbReference type="Proteomes" id="UP000007799"/>
    </source>
</evidence>
<dbReference type="GeneID" id="16074636"/>
<dbReference type="OMA" id="PEINWIS"/>
<dbReference type="GO" id="GO:0008289">
    <property type="term" value="F:lipid binding"/>
    <property type="evidence" value="ECO:0007669"/>
    <property type="project" value="UniProtKB-KW"/>
</dbReference>
<dbReference type="KEGG" id="sre:PTSG_12208"/>
<dbReference type="Pfam" id="PF26547">
    <property type="entry name" value="PDZD8_N"/>
    <property type="match status" value="1"/>
</dbReference>
<dbReference type="Gene3D" id="2.60.40.150">
    <property type="entry name" value="C2 domain"/>
    <property type="match status" value="1"/>
</dbReference>
<feature type="compositionally biased region" description="Basic residues" evidence="6">
    <location>
        <begin position="422"/>
        <end position="434"/>
    </location>
</feature>
<dbReference type="InterPro" id="IPR031468">
    <property type="entry name" value="SMP_LBD"/>
</dbReference>
<accession>F2U9K0</accession>
<sequence>MYVYVGVFLLGLVLGSGGVLLVAFHLYKRWMAMQEKVTLKEQAYVEPRPSTGTREFLEKHPYHHAHQNDTMQPESVECLNVLFDFLFFQLRDTIRVRRHVLKLIDRNLAFLMNKSSLGNICKRMKVIDVKLGSEMPHLSDVKIVRPAVGAIGSSDVLDLDATLLYKGKFNVRIEADVIFQRKATLSITIVELRGRARFSFRSEPHPHWTFGFLEQGDEPHIDLEVEALIDNHLFRQLGSMVIYQIRAALRKVHTIPAPSDDDDDHGPPKQKMRYDPFFTRPLALADTARRLHIDNQDIFTGRLTVEVIGCRHLQNTRPDRSIFVTLSLYAHTHDEEHDIEGAHEREFEVYKAGAGATIGIAFDQADPIITAIKPGTPASGSGLCEGDVVTAVNNISVIKSKQALKLIKESGVKVRLQVIRKQKKTGRTNRRDKRGRYSETRIMPPSPNPTFREVHTFLVTPSTPQLYIHVYDCKLNKQKHARKKYLLGFAALDLEETALFCVANQSKLLKLKRLQTAQLEGAPPAGFIKLLLQHTPTPVPKDEAAPYPSLSRRPRATSVTDAEGGLVSVQWSGSADADDDGDEDAGLAAASSSLAGDDDSFDHGHSRPVSPSSGSDSSRLRRRRGRKEPDTPQSMAKRALDTSTDFDMFAQVPVHERRPKLEALMNELERMLELEAITRKDIEEQMKLPDQSDSESERLRENLRMSDERRDFLHHRALKCASAIISCDEELSMLSSS</sequence>
<dbReference type="GO" id="GO:0006869">
    <property type="term" value="P:lipid transport"/>
    <property type="evidence" value="ECO:0007669"/>
    <property type="project" value="UniProtKB-KW"/>
</dbReference>
<keyword evidence="3" id="KW-0445">Lipid transport</keyword>
<dbReference type="Pfam" id="PF00168">
    <property type="entry name" value="C2"/>
    <property type="match status" value="1"/>
</dbReference>
<dbReference type="PANTHER" id="PTHR21519:SF1">
    <property type="entry name" value="PDZ DOMAIN-CONTAINING PROTEIN 8"/>
    <property type="match status" value="1"/>
</dbReference>
<protein>
    <recommendedName>
        <fullName evidence="12">PDZ domain-containing protein</fullName>
    </recommendedName>
</protein>
<dbReference type="GO" id="GO:0044233">
    <property type="term" value="C:mitochondria-associated endoplasmic reticulum membrane contact site"/>
    <property type="evidence" value="ECO:0007669"/>
    <property type="project" value="InterPro"/>
</dbReference>
<feature type="compositionally biased region" description="Low complexity" evidence="6">
    <location>
        <begin position="607"/>
        <end position="617"/>
    </location>
</feature>
<evidence type="ECO:0000256" key="2">
    <source>
        <dbReference type="ARBA" id="ARBA00022448"/>
    </source>
</evidence>
<evidence type="ECO:0000256" key="6">
    <source>
        <dbReference type="SAM" id="MobiDB-lite"/>
    </source>
</evidence>
<feature type="compositionally biased region" description="Low complexity" evidence="6">
    <location>
        <begin position="586"/>
        <end position="595"/>
    </location>
</feature>
<proteinExistence type="predicted"/>
<keyword evidence="4" id="KW-0446">Lipid-binding</keyword>